<comment type="cofactor">
    <cofactor evidence="1">
        <name>Fe(2+)</name>
        <dbReference type="ChEBI" id="CHEBI:29033"/>
    </cofactor>
</comment>
<protein>
    <submittedName>
        <fullName evidence="5">Uncharacterized protein</fullName>
    </submittedName>
</protein>
<comment type="similarity">
    <text evidence="2">Belongs to the carotenoid oxygenase family.</text>
</comment>
<keyword evidence="4" id="KW-0408">Iron</keyword>
<evidence type="ECO:0000256" key="3">
    <source>
        <dbReference type="ARBA" id="ARBA00022723"/>
    </source>
</evidence>
<gene>
    <name evidence="5" type="ORF">CVLEPA_LOCUS3059</name>
</gene>
<evidence type="ECO:0000313" key="6">
    <source>
        <dbReference type="Proteomes" id="UP001642483"/>
    </source>
</evidence>
<dbReference type="PANTHER" id="PTHR10543">
    <property type="entry name" value="BETA-CAROTENE DIOXYGENASE"/>
    <property type="match status" value="1"/>
</dbReference>
<comment type="caution">
    <text evidence="5">The sequence shown here is derived from an EMBL/GenBank/DDBJ whole genome shotgun (WGS) entry which is preliminary data.</text>
</comment>
<organism evidence="5 6">
    <name type="scientific">Clavelina lepadiformis</name>
    <name type="common">Light-bulb sea squirt</name>
    <name type="synonym">Ascidia lepadiformis</name>
    <dbReference type="NCBI Taxonomy" id="159417"/>
    <lineage>
        <taxon>Eukaryota</taxon>
        <taxon>Metazoa</taxon>
        <taxon>Chordata</taxon>
        <taxon>Tunicata</taxon>
        <taxon>Ascidiacea</taxon>
        <taxon>Aplousobranchia</taxon>
        <taxon>Clavelinidae</taxon>
        <taxon>Clavelina</taxon>
    </lineage>
</organism>
<proteinExistence type="inferred from homology"/>
<accession>A0ABP0F4B3</accession>
<evidence type="ECO:0000313" key="5">
    <source>
        <dbReference type="EMBL" id="CAK8673249.1"/>
    </source>
</evidence>
<evidence type="ECO:0000256" key="4">
    <source>
        <dbReference type="ARBA" id="ARBA00023004"/>
    </source>
</evidence>
<dbReference type="PANTHER" id="PTHR10543:SF132">
    <property type="entry name" value="BETA,BETA-CAROTENE 15,15'-DIOXYGENASE"/>
    <property type="match status" value="1"/>
</dbReference>
<keyword evidence="3" id="KW-0479">Metal-binding</keyword>
<dbReference type="InterPro" id="IPR004294">
    <property type="entry name" value="Carotenoid_Oase"/>
</dbReference>
<evidence type="ECO:0000256" key="1">
    <source>
        <dbReference type="ARBA" id="ARBA00001954"/>
    </source>
</evidence>
<dbReference type="Proteomes" id="UP001642483">
    <property type="component" value="Unassembled WGS sequence"/>
</dbReference>
<dbReference type="Pfam" id="PF03055">
    <property type="entry name" value="RPE65"/>
    <property type="match status" value="1"/>
</dbReference>
<sequence length="481" mass="54700">MESSVKKFPHLTTLEVTKEVENPEPVTGTVTGEIPHWLNGSWFRNGPGILHFKQESVKHWFDGMALLRKFHFENGVVTYTSRLLHGDSMQKNTAAGCVVVSELYTSANKNGIFRRLKSFLSLPELTDNCLINFLPLGGHLCAITESNFTRNIDPVTLKTREKVDLAKHLPISLMSSHPLVDADGSVFTFSTSVAGTTRTRYNLIKILPCQADVPLEEVLKRAVVVGSIDSKWFLSPSYYHSFAMSQNFAIFIEMPMKMNIPKMAIAHLRHISYSECIDWRPEIKTRIHLVDKRTGKRFPAVFETDPLVVYHYINAFEEDGHVVLDMCCYQGQGFYEKFLVENLEEGPQHYWRKFGSDDKIVRATRFILPLIEDTSLCDKENLVRLSYTNCAAKVVKFGEIFCSGELLVSGTENPTINNKYLGRKYKYFYSSGGLSLPPGEMLTKIDVEKKRRIHTWKEKGCWTSEALFLQRPGAVSEDDGE</sequence>
<dbReference type="EMBL" id="CAWYQH010000002">
    <property type="protein sequence ID" value="CAK8673249.1"/>
    <property type="molecule type" value="Genomic_DNA"/>
</dbReference>
<reference evidence="5 6" key="1">
    <citation type="submission" date="2024-02" db="EMBL/GenBank/DDBJ databases">
        <authorList>
            <person name="Daric V."/>
            <person name="Darras S."/>
        </authorList>
    </citation>
    <scope>NUCLEOTIDE SEQUENCE [LARGE SCALE GENOMIC DNA]</scope>
</reference>
<name>A0ABP0F4B3_CLALP</name>
<keyword evidence="6" id="KW-1185">Reference proteome</keyword>
<evidence type="ECO:0000256" key="2">
    <source>
        <dbReference type="ARBA" id="ARBA00006787"/>
    </source>
</evidence>